<keyword evidence="2" id="KW-1185">Reference proteome</keyword>
<dbReference type="KEGG" id="sod:Sant_P0194"/>
<gene>
    <name evidence="1" type="ORF">Sant_P0194</name>
</gene>
<name>W0HZP4_9GAMM</name>
<evidence type="ECO:0000313" key="1">
    <source>
        <dbReference type="EMBL" id="AHF79239.1"/>
    </source>
</evidence>
<accession>W0HZP4</accession>
<evidence type="ECO:0000313" key="2">
    <source>
        <dbReference type="Proteomes" id="UP000019028"/>
    </source>
</evidence>
<geneLocation type="plasmid" evidence="1 2">
    <name>pHS1</name>
</geneLocation>
<dbReference type="Proteomes" id="UP000019028">
    <property type="component" value="Plasmid pHS1"/>
</dbReference>
<dbReference type="EMBL" id="CP006570">
    <property type="protein sequence ID" value="AHF79239.1"/>
    <property type="molecule type" value="Genomic_DNA"/>
</dbReference>
<protein>
    <submittedName>
        <fullName evidence="1">Uncharacterized protein</fullName>
    </submittedName>
</protein>
<dbReference type="RefSeq" id="WP_025424368.1">
    <property type="nucleotide sequence ID" value="NZ_CP006570.1"/>
</dbReference>
<organism evidence="1 2">
    <name type="scientific">Sodalis praecaptivus</name>
    <dbReference type="NCBI Taxonomy" id="1239307"/>
    <lineage>
        <taxon>Bacteria</taxon>
        <taxon>Pseudomonadati</taxon>
        <taxon>Pseudomonadota</taxon>
        <taxon>Gammaproteobacteria</taxon>
        <taxon>Enterobacterales</taxon>
        <taxon>Bruguierivoracaceae</taxon>
        <taxon>Sodalis</taxon>
    </lineage>
</organism>
<dbReference type="PATRIC" id="fig|1239307.3.peg.4732"/>
<sequence length="457" mass="50174">MTDNQYNKDSTKEEIGLARYFSGRMTVVEYTERESSAALNIAAKLQPVIRSGIKYSTYLGMLEAIKSAANKTDRSVDAIMKIYEDMQLREFDNIHSLEVKFNHFYHNILMYSSFANYLTSILEEAKRAMHTAVGQGDNFGVSLEKFIQRKMTGMIKDFVKIEPSEAQLTVINQLAHLARITAEKENDTINDYISDGQQQGLSKNAEKDVMPSSGIVAFVITTTALAVAASCLGAAAIESGGRPNEAVTNGLLKGAADLSETLRSRVFSSFDSEGTLQGIASIDHSSIENVASVNEMTRGGTEIMSINADHAVQVPAASDITEMDETDPTTAETTEGLDKVTLLQQLSQRLEQMRENVRAARELAASSVRDADAALDEMKTVLGRGVVRAENGNNTLRIKESFIDYATKTAKMERDVSMYKAELKMQKDLLLKINRLKGGILSELEEPDAVLSMSSSL</sequence>
<dbReference type="HOGENOM" id="CLU_598393_0_0_6"/>
<dbReference type="AlphaFoldDB" id="W0HZP4"/>
<reference evidence="1 2" key="1">
    <citation type="journal article" date="2014" name="Genome Biol. Evol.">
        <title>Genome degeneration and adaptation in a nascent stage of symbiosis.</title>
        <authorList>
            <person name="Oakeson K.F."/>
            <person name="Gil R."/>
            <person name="Clayton A.L."/>
            <person name="Dunn D.M."/>
            <person name="von Niederhausern A.C."/>
            <person name="Hamil C."/>
            <person name="Aoyagi A."/>
            <person name="Duval B."/>
            <person name="Baca A."/>
            <person name="Silva F.J."/>
            <person name="Vallier A."/>
            <person name="Jackson D.G."/>
            <person name="Latorre A."/>
            <person name="Weiss R.B."/>
            <person name="Heddi A."/>
            <person name="Moya A."/>
            <person name="Dale C."/>
        </authorList>
    </citation>
    <scope>NUCLEOTIDE SEQUENCE [LARGE SCALE GENOMIC DNA]</scope>
    <source>
        <strain evidence="1 2">HS1</strain>
        <plasmid evidence="2">Plasmid pHS1</plasmid>
    </source>
</reference>
<proteinExistence type="predicted"/>
<keyword evidence="1" id="KW-0614">Plasmid</keyword>